<evidence type="ECO:0008006" key="4">
    <source>
        <dbReference type="Google" id="ProtNLM"/>
    </source>
</evidence>
<comment type="caution">
    <text evidence="2">The sequence shown here is derived from an EMBL/GenBank/DDBJ whole genome shotgun (WGS) entry which is preliminary data.</text>
</comment>
<gene>
    <name evidence="2" type="ORF">CCC_00751</name>
</gene>
<evidence type="ECO:0000256" key="1">
    <source>
        <dbReference type="ARBA" id="ARBA00022649"/>
    </source>
</evidence>
<evidence type="ECO:0000313" key="3">
    <source>
        <dbReference type="Proteomes" id="UP000031971"/>
    </source>
</evidence>
<dbReference type="OrthoDB" id="595470at2"/>
<keyword evidence="3" id="KW-1185">Reference proteome</keyword>
<dbReference type="RefSeq" id="WP_009871203.1">
    <property type="nucleotide sequence ID" value="NZ_JXSL01000030.1"/>
</dbReference>
<protein>
    <recommendedName>
        <fullName evidence="4">Death on curing protein Doc toxin</fullName>
    </recommendedName>
</protein>
<dbReference type="Pfam" id="PF05016">
    <property type="entry name" value="ParE_toxin"/>
    <property type="match status" value="1"/>
</dbReference>
<accession>A0A0C2YSJ5</accession>
<dbReference type="STRING" id="272627.CCC_00751"/>
<evidence type="ECO:0000313" key="2">
    <source>
        <dbReference type="EMBL" id="KIL97690.1"/>
    </source>
</evidence>
<proteinExistence type="predicted"/>
<name>A0A0C2YSJ5_PARME</name>
<organism evidence="2 3">
    <name type="scientific">Paramagnetospirillum magnetotacticum MS-1</name>
    <dbReference type="NCBI Taxonomy" id="272627"/>
    <lineage>
        <taxon>Bacteria</taxon>
        <taxon>Pseudomonadati</taxon>
        <taxon>Pseudomonadota</taxon>
        <taxon>Alphaproteobacteria</taxon>
        <taxon>Rhodospirillales</taxon>
        <taxon>Magnetospirillaceae</taxon>
        <taxon>Paramagnetospirillum</taxon>
    </lineage>
</organism>
<dbReference type="Proteomes" id="UP000031971">
    <property type="component" value="Unassembled WGS sequence"/>
</dbReference>
<dbReference type="AlphaFoldDB" id="A0A0C2YSJ5"/>
<sequence length="95" mass="10385">MTSRRLAILSPEASAWYLAEIAYLAERNALAAEKVARRIRAARKTLAEHPNIGPPGLIPGTRRMVVGSYVLTVRLKGGAPEIIDIRHGRQADGKE</sequence>
<keyword evidence="1" id="KW-1277">Toxin-antitoxin system</keyword>
<dbReference type="InterPro" id="IPR035093">
    <property type="entry name" value="RelE/ParE_toxin_dom_sf"/>
</dbReference>
<reference evidence="2 3" key="1">
    <citation type="submission" date="2015-01" db="EMBL/GenBank/DDBJ databases">
        <title>Genome Sequence of Magnetospirillum magnetotacticum Strain MS-1.</title>
        <authorList>
            <person name="Marinov G.K."/>
            <person name="Smalley M.D."/>
            <person name="DeSalvo G."/>
        </authorList>
    </citation>
    <scope>NUCLEOTIDE SEQUENCE [LARGE SCALE GENOMIC DNA]</scope>
    <source>
        <strain evidence="2 3">MS-1</strain>
    </source>
</reference>
<dbReference type="Gene3D" id="3.30.2310.20">
    <property type="entry name" value="RelE-like"/>
    <property type="match status" value="1"/>
</dbReference>
<dbReference type="EMBL" id="JXSL01000030">
    <property type="protein sequence ID" value="KIL97690.1"/>
    <property type="molecule type" value="Genomic_DNA"/>
</dbReference>
<dbReference type="InterPro" id="IPR007712">
    <property type="entry name" value="RelE/ParE_toxin"/>
</dbReference>